<feature type="compositionally biased region" description="Low complexity" evidence="1">
    <location>
        <begin position="90"/>
        <end position="106"/>
    </location>
</feature>
<evidence type="ECO:0000313" key="3">
    <source>
        <dbReference type="Proteomes" id="UP000034371"/>
    </source>
</evidence>
<evidence type="ECO:0000256" key="1">
    <source>
        <dbReference type="SAM" id="MobiDB-lite"/>
    </source>
</evidence>
<comment type="caution">
    <text evidence="2">The sequence shown here is derived from an EMBL/GenBank/DDBJ whole genome shotgun (WGS) entry which is preliminary data.</text>
</comment>
<proteinExistence type="predicted"/>
<evidence type="ECO:0000313" key="2">
    <source>
        <dbReference type="EMBL" id="KKS21202.1"/>
    </source>
</evidence>
<organism evidence="2 3">
    <name type="scientific">Candidatus Roizmanbacteria bacterium GW2011_GWC2_41_7</name>
    <dbReference type="NCBI Taxonomy" id="1618487"/>
    <lineage>
        <taxon>Bacteria</taxon>
        <taxon>Candidatus Roizmaniibacteriota</taxon>
    </lineage>
</organism>
<sequence>MVFKGEVVLVQLIHFDIVDLYGYNTPRMNEEQMLRISQEIDAEISGEIKPLRKPTKWSALTTHLGLTGIVLGGLSFGSGLAKASESQTRPVPTETPTPGLTPTVTPTPEIAVSTELSATSPIEFDFVSNVETDAQEFIKPDITQTIASPAFRKQPGTSSEYVDEQKQRFTPGTYLEVLDIPDEKLTKEQREQKEKTGIAPRETETKDGWIWEYVKTVSNVNGSSSPEGTGYVAREKVDGTSDLTAHISYNTLPDSVKNQLESEEERYKKLEVPGQDEGLGYNLTSLPEQYVGIGGNEGVITKALELWDIPSSEQEEFIKQSEAFIKASAEDPSFAFKRYLAGVLEALKKEELIPGLTLIASTETGFTKEKFGMYAVRTENGIILLTSRLGDKHILATSLNQTVGTDGITSFNVGRFSALFPANIQSLIEQTITETDKPDEARLRFDTIYRSLPVASQTAQLDSGKLTLDPTTEPESVQLLTGLSLGIYLEKLATIAPQAPSEEGDTVTYTYNEDKGVYEAEVTSTTASPDSDNQKTTTNFIYVSEVGEWRVQENNHYDVEGENYKWFGGFDVDIRFPDGSRIVMTEGAPERLAEQVLAALAARRIKSNQREDGSDHSKRRS</sequence>
<protein>
    <submittedName>
        <fullName evidence="2">Uncharacterized protein</fullName>
    </submittedName>
</protein>
<accession>A0A0G0XA10</accession>
<name>A0A0G0XA10_9BACT</name>
<dbReference type="EMBL" id="LCBY01000042">
    <property type="protein sequence ID" value="KKS21202.1"/>
    <property type="molecule type" value="Genomic_DNA"/>
</dbReference>
<dbReference type="Proteomes" id="UP000034371">
    <property type="component" value="Unassembled WGS sequence"/>
</dbReference>
<feature type="region of interest" description="Disordered" evidence="1">
    <location>
        <begin position="82"/>
        <end position="106"/>
    </location>
</feature>
<reference evidence="2 3" key="1">
    <citation type="journal article" date="2015" name="Nature">
        <title>rRNA introns, odd ribosomes, and small enigmatic genomes across a large radiation of phyla.</title>
        <authorList>
            <person name="Brown C.T."/>
            <person name="Hug L.A."/>
            <person name="Thomas B.C."/>
            <person name="Sharon I."/>
            <person name="Castelle C.J."/>
            <person name="Singh A."/>
            <person name="Wilkins M.J."/>
            <person name="Williams K.H."/>
            <person name="Banfield J.F."/>
        </authorList>
    </citation>
    <scope>NUCLEOTIDE SEQUENCE [LARGE SCALE GENOMIC DNA]</scope>
</reference>
<gene>
    <name evidence="2" type="ORF">UU78_C0042G0004</name>
</gene>
<dbReference type="AlphaFoldDB" id="A0A0G0XA10"/>